<evidence type="ECO:0000313" key="8">
    <source>
        <dbReference type="Proteomes" id="UP000886597"/>
    </source>
</evidence>
<dbReference type="Pfam" id="PF04397">
    <property type="entry name" value="LytTR"/>
    <property type="match status" value="1"/>
</dbReference>
<dbReference type="SMART" id="SM00850">
    <property type="entry name" value="LytTR"/>
    <property type="match status" value="1"/>
</dbReference>
<evidence type="ECO:0000313" key="9">
    <source>
        <dbReference type="Proteomes" id="UP000886607"/>
    </source>
</evidence>
<comment type="caution">
    <text evidence="7">The sequence shown here is derived from an EMBL/GenBank/DDBJ whole genome shotgun (WGS) entry which is preliminary data.</text>
</comment>
<evidence type="ECO:0000259" key="5">
    <source>
        <dbReference type="PROSITE" id="PS50930"/>
    </source>
</evidence>
<dbReference type="Proteomes" id="UP000886597">
    <property type="component" value="Unassembled WGS sequence"/>
</dbReference>
<evidence type="ECO:0000256" key="2">
    <source>
        <dbReference type="ARBA" id="ARBA00023015"/>
    </source>
</evidence>
<dbReference type="GO" id="GO:0000156">
    <property type="term" value="F:phosphorelay response regulator activity"/>
    <property type="evidence" value="ECO:0007669"/>
    <property type="project" value="InterPro"/>
</dbReference>
<keyword evidence="4" id="KW-0804">Transcription</keyword>
<name>A0AAN4UDV7_9ENTE</name>
<evidence type="ECO:0000256" key="1">
    <source>
        <dbReference type="ARBA" id="ARBA00022490"/>
    </source>
</evidence>
<reference evidence="7" key="1">
    <citation type="submission" date="2019-08" db="EMBL/GenBank/DDBJ databases">
        <authorList>
            <person name="Ishikawa M."/>
            <person name="Suzuki T."/>
            <person name="Matsutani M."/>
        </authorList>
    </citation>
    <scope>NUCLEOTIDE SEQUENCE</scope>
    <source>
        <strain evidence="7">7C1</strain>
        <strain evidence="6">8C4</strain>
    </source>
</reference>
<dbReference type="EMBL" id="BKBQ01000076">
    <property type="protein sequence ID" value="GEQ55634.1"/>
    <property type="molecule type" value="Genomic_DNA"/>
</dbReference>
<dbReference type="AlphaFoldDB" id="A0AAN4UDV7"/>
<dbReference type="RefSeq" id="WP_124007305.1">
    <property type="nucleotide sequence ID" value="NZ_BJYN01000102.1"/>
</dbReference>
<feature type="domain" description="HTH LytTR-type" evidence="5">
    <location>
        <begin position="42"/>
        <end position="146"/>
    </location>
</feature>
<keyword evidence="2" id="KW-0805">Transcription regulation</keyword>
<keyword evidence="9" id="KW-1185">Reference proteome</keyword>
<keyword evidence="1" id="KW-0963">Cytoplasm</keyword>
<organism evidence="7 8">
    <name type="scientific">Tetragenococcus koreensis</name>
    <dbReference type="NCBI Taxonomy" id="290335"/>
    <lineage>
        <taxon>Bacteria</taxon>
        <taxon>Bacillati</taxon>
        <taxon>Bacillota</taxon>
        <taxon>Bacilli</taxon>
        <taxon>Lactobacillales</taxon>
        <taxon>Enterococcaceae</taxon>
        <taxon>Tetragenococcus</taxon>
    </lineage>
</organism>
<dbReference type="PROSITE" id="PS50930">
    <property type="entry name" value="HTH_LYTTR"/>
    <property type="match status" value="1"/>
</dbReference>
<dbReference type="EMBL" id="BKBO01000076">
    <property type="protein sequence ID" value="GEQ50625.1"/>
    <property type="molecule type" value="Genomic_DNA"/>
</dbReference>
<dbReference type="PANTHER" id="PTHR37299">
    <property type="entry name" value="TRANSCRIPTIONAL REGULATOR-RELATED"/>
    <property type="match status" value="1"/>
</dbReference>
<evidence type="ECO:0000313" key="6">
    <source>
        <dbReference type="EMBL" id="GEQ50625.1"/>
    </source>
</evidence>
<dbReference type="GO" id="GO:0003677">
    <property type="term" value="F:DNA binding"/>
    <property type="evidence" value="ECO:0007669"/>
    <property type="project" value="UniProtKB-KW"/>
</dbReference>
<dbReference type="Proteomes" id="UP000886607">
    <property type="component" value="Unassembled WGS sequence"/>
</dbReference>
<dbReference type="PANTHER" id="PTHR37299:SF2">
    <property type="entry name" value="HTH LYTTR-TYPE DOMAIN-CONTAINING PROTEIN"/>
    <property type="match status" value="1"/>
</dbReference>
<dbReference type="Gene3D" id="2.40.50.1020">
    <property type="entry name" value="LytTr DNA-binding domain"/>
    <property type="match status" value="1"/>
</dbReference>
<proteinExistence type="predicted"/>
<gene>
    <name evidence="7" type="primary">lytR_3</name>
    <name evidence="6" type="ORF">TK11N_24770</name>
    <name evidence="7" type="ORF">TK2N_24780</name>
</gene>
<sequence>MKLEINIDPNIKETMIKVFAESMNNDVKLVQSILELSSVNRIVGLKNEEILLLEPNDIIRFFTNDKKVFAQTMRDEYLVRLRMYDLEERFRSTTFIRISQGELINLDYVKRLDLSYKGTIALEFKTGDISYVSRRSLKNFKKVLGI</sequence>
<dbReference type="KEGG" id="tkr:C7K43_13215"/>
<dbReference type="GeneID" id="39471494"/>
<evidence type="ECO:0000256" key="3">
    <source>
        <dbReference type="ARBA" id="ARBA00023125"/>
    </source>
</evidence>
<evidence type="ECO:0000313" key="7">
    <source>
        <dbReference type="EMBL" id="GEQ55634.1"/>
    </source>
</evidence>
<evidence type="ECO:0000256" key="4">
    <source>
        <dbReference type="ARBA" id="ARBA00023163"/>
    </source>
</evidence>
<dbReference type="InterPro" id="IPR046947">
    <property type="entry name" value="LytR-like"/>
</dbReference>
<accession>A0AAN4UDV7</accession>
<reference evidence="7" key="2">
    <citation type="journal article" date="2020" name="Int. Dairy J.">
        <title>Lactic acid bacterial diversity in Brie cheese focusing on salt concentration and pH of isolation medium and characterisation of halophilic and alkaliphilic lactic acid bacterial isolates.</title>
        <authorList>
            <person name="Unno R."/>
            <person name="Matsutani M."/>
            <person name="Suzuki T."/>
            <person name="Kodama K."/>
            <person name="Matsushita H."/>
            <person name="Yamasato K."/>
            <person name="Koizumi Y."/>
            <person name="Ishikawa M."/>
        </authorList>
    </citation>
    <scope>NUCLEOTIDE SEQUENCE</scope>
    <source>
        <strain evidence="7">7C1</strain>
        <strain evidence="6">8C4</strain>
    </source>
</reference>
<dbReference type="InterPro" id="IPR007492">
    <property type="entry name" value="LytTR_DNA-bd_dom"/>
</dbReference>
<protein>
    <submittedName>
        <fullName evidence="7">LytR family transcriptional regulator</fullName>
    </submittedName>
</protein>
<keyword evidence="3" id="KW-0238">DNA-binding</keyword>